<accession>A0A517NGH5</accession>
<dbReference type="InterPro" id="IPR013830">
    <property type="entry name" value="SGNH_hydro"/>
</dbReference>
<dbReference type="Gene3D" id="3.40.50.1110">
    <property type="entry name" value="SGNH hydrolase"/>
    <property type="match status" value="1"/>
</dbReference>
<dbReference type="EMBL" id="CP036525">
    <property type="protein sequence ID" value="QDT06232.1"/>
    <property type="molecule type" value="Genomic_DNA"/>
</dbReference>
<name>A0A517NGH5_9BACT</name>
<dbReference type="RefSeq" id="WP_145172738.1">
    <property type="nucleotide sequence ID" value="NZ_CP036525.1"/>
</dbReference>
<reference evidence="2 3" key="1">
    <citation type="submission" date="2019-02" db="EMBL/GenBank/DDBJ databases">
        <title>Deep-cultivation of Planctomycetes and their phenomic and genomic characterization uncovers novel biology.</title>
        <authorList>
            <person name="Wiegand S."/>
            <person name="Jogler M."/>
            <person name="Boedeker C."/>
            <person name="Pinto D."/>
            <person name="Vollmers J."/>
            <person name="Rivas-Marin E."/>
            <person name="Kohn T."/>
            <person name="Peeters S.H."/>
            <person name="Heuer A."/>
            <person name="Rast P."/>
            <person name="Oberbeckmann S."/>
            <person name="Bunk B."/>
            <person name="Jeske O."/>
            <person name="Meyerdierks A."/>
            <person name="Storesund J.E."/>
            <person name="Kallscheuer N."/>
            <person name="Luecker S."/>
            <person name="Lage O.M."/>
            <person name="Pohl T."/>
            <person name="Merkel B.J."/>
            <person name="Hornburger P."/>
            <person name="Mueller R.-W."/>
            <person name="Bruemmer F."/>
            <person name="Labrenz M."/>
            <person name="Spormann A.M."/>
            <person name="Op den Camp H."/>
            <person name="Overmann J."/>
            <person name="Amann R."/>
            <person name="Jetten M.S.M."/>
            <person name="Mascher T."/>
            <person name="Medema M.H."/>
            <person name="Devos D.P."/>
            <person name="Kaster A.-K."/>
            <person name="Ovreas L."/>
            <person name="Rohde M."/>
            <person name="Galperin M.Y."/>
            <person name="Jogler C."/>
        </authorList>
    </citation>
    <scope>NUCLEOTIDE SEQUENCE [LARGE SCALE GENOMIC DNA]</scope>
    <source>
        <strain evidence="2 3">K22_7</strain>
    </source>
</reference>
<keyword evidence="3" id="KW-1185">Reference proteome</keyword>
<dbReference type="InterPro" id="IPR036514">
    <property type="entry name" value="SGNH_hydro_sf"/>
</dbReference>
<dbReference type="Pfam" id="PF13472">
    <property type="entry name" value="Lipase_GDSL_2"/>
    <property type="match status" value="1"/>
</dbReference>
<gene>
    <name evidence="2" type="ORF">K227x_46410</name>
</gene>
<dbReference type="SUPFAM" id="SSF52266">
    <property type="entry name" value="SGNH hydrolase"/>
    <property type="match status" value="1"/>
</dbReference>
<dbReference type="GO" id="GO:0016788">
    <property type="term" value="F:hydrolase activity, acting on ester bonds"/>
    <property type="evidence" value="ECO:0007669"/>
    <property type="project" value="UniProtKB-ARBA"/>
</dbReference>
<sequence>MRGLARLVPASSMTASFVTASFVTATLVPITMLMLMVMMAGNPDALAADGQPDSATPLLKSPLLKSGDRIAVLGGTFVERMQSGGSLEAELQCRRPDWKLSVRNLGWSGDDVHGIARKRFDGPEDGYKRILADVAVANPNVVIVAYGMSEASDGDEAVDRFEAGLRRLVGDLQTAKYRVILMPPMAMPGVRTPGYTSAIDRCRSIVTAVSQQLHVPELEIQWRAADDQVTENGLLPSAAGYASLAVAAADPLVGGSPCDSDGTGDSGDSKLQELIAAKNQLFFHRYRPQNETYLTLFRKHEQGNNAVEIPQFDPLIEAADREIWAAASR</sequence>
<dbReference type="Proteomes" id="UP000318538">
    <property type="component" value="Chromosome"/>
</dbReference>
<evidence type="ECO:0000259" key="1">
    <source>
        <dbReference type="Pfam" id="PF13472"/>
    </source>
</evidence>
<evidence type="ECO:0000313" key="2">
    <source>
        <dbReference type="EMBL" id="QDT06232.1"/>
    </source>
</evidence>
<dbReference type="AlphaFoldDB" id="A0A517NGH5"/>
<evidence type="ECO:0000313" key="3">
    <source>
        <dbReference type="Proteomes" id="UP000318538"/>
    </source>
</evidence>
<proteinExistence type="predicted"/>
<organism evidence="2 3">
    <name type="scientific">Rubripirellula lacrimiformis</name>
    <dbReference type="NCBI Taxonomy" id="1930273"/>
    <lineage>
        <taxon>Bacteria</taxon>
        <taxon>Pseudomonadati</taxon>
        <taxon>Planctomycetota</taxon>
        <taxon>Planctomycetia</taxon>
        <taxon>Pirellulales</taxon>
        <taxon>Pirellulaceae</taxon>
        <taxon>Rubripirellula</taxon>
    </lineage>
</organism>
<protein>
    <recommendedName>
        <fullName evidence="1">SGNH hydrolase-type esterase domain-containing protein</fullName>
    </recommendedName>
</protein>
<dbReference type="KEGG" id="rlc:K227x_46410"/>
<feature type="domain" description="SGNH hydrolase-type esterase" evidence="1">
    <location>
        <begin position="87"/>
        <end position="242"/>
    </location>
</feature>
<dbReference type="OrthoDB" id="213326at2"/>